<organism evidence="1 2">
    <name type="scientific">Aquamicrobium terrae</name>
    <dbReference type="NCBI Taxonomy" id="1324945"/>
    <lineage>
        <taxon>Bacteria</taxon>
        <taxon>Pseudomonadati</taxon>
        <taxon>Pseudomonadota</taxon>
        <taxon>Alphaproteobacteria</taxon>
        <taxon>Hyphomicrobiales</taxon>
        <taxon>Phyllobacteriaceae</taxon>
        <taxon>Aquamicrobium</taxon>
    </lineage>
</organism>
<protein>
    <recommendedName>
        <fullName evidence="3">MmcQ/YjbR family DNA-binding protein</fullName>
    </recommendedName>
</protein>
<evidence type="ECO:0008006" key="3">
    <source>
        <dbReference type="Google" id="ProtNLM"/>
    </source>
</evidence>
<dbReference type="Proteomes" id="UP001549076">
    <property type="component" value="Unassembled WGS sequence"/>
</dbReference>
<proteinExistence type="predicted"/>
<reference evidence="1 2" key="1">
    <citation type="submission" date="2024-06" db="EMBL/GenBank/DDBJ databases">
        <title>Genomic Encyclopedia of Type Strains, Phase IV (KMG-IV): sequencing the most valuable type-strain genomes for metagenomic binning, comparative biology and taxonomic classification.</title>
        <authorList>
            <person name="Goeker M."/>
        </authorList>
    </citation>
    <scope>NUCLEOTIDE SEQUENCE [LARGE SCALE GENOMIC DNA]</scope>
    <source>
        <strain evidence="1 2">DSM 27865</strain>
    </source>
</reference>
<sequence>MDGDLAAVLGRLKAATSHLPQVLETTSYGTPALKVGRKPLARVKDAATVVLFVPFDEKEMLLSLSPDIYFETDHYKGWPALLVRMDRIGDEELRHRLERIWMRQAPARLVKAWQAARA</sequence>
<evidence type="ECO:0000313" key="1">
    <source>
        <dbReference type="EMBL" id="MET3793548.1"/>
    </source>
</evidence>
<dbReference type="Pfam" id="PF04237">
    <property type="entry name" value="YjbR"/>
    <property type="match status" value="1"/>
</dbReference>
<dbReference type="EMBL" id="JBEPML010000015">
    <property type="protein sequence ID" value="MET3793548.1"/>
    <property type="molecule type" value="Genomic_DNA"/>
</dbReference>
<comment type="caution">
    <text evidence="1">The sequence shown here is derived from an EMBL/GenBank/DDBJ whole genome shotgun (WGS) entry which is preliminary data.</text>
</comment>
<dbReference type="InterPro" id="IPR058532">
    <property type="entry name" value="YjbR/MT2646/Rv2570-like"/>
</dbReference>
<accession>A0ABV2N3A8</accession>
<gene>
    <name evidence="1" type="ORF">ABID37_003776</name>
</gene>
<keyword evidence="2" id="KW-1185">Reference proteome</keyword>
<name>A0ABV2N3A8_9HYPH</name>
<dbReference type="RefSeq" id="WP_354197514.1">
    <property type="nucleotide sequence ID" value="NZ_JBEPML010000015.1"/>
</dbReference>
<evidence type="ECO:0000313" key="2">
    <source>
        <dbReference type="Proteomes" id="UP001549076"/>
    </source>
</evidence>